<dbReference type="Gene3D" id="3.30.479.10">
    <property type="entry name" value="6-pyruvoyl tetrahydropterin synthase/QueD"/>
    <property type="match status" value="1"/>
</dbReference>
<evidence type="ECO:0000256" key="4">
    <source>
        <dbReference type="ARBA" id="ARBA00013100"/>
    </source>
</evidence>
<dbReference type="InterPro" id="IPR007115">
    <property type="entry name" value="6-PTP_synth/QueD"/>
</dbReference>
<name>A0ABQ8ETU2_9FUNG</name>
<keyword evidence="10" id="KW-1185">Reference proteome</keyword>
<gene>
    <name evidence="9" type="ORF">BASA50_000741</name>
</gene>
<keyword evidence="5" id="KW-0479">Metal-binding</keyword>
<evidence type="ECO:0000256" key="1">
    <source>
        <dbReference type="ARBA" id="ARBA00001947"/>
    </source>
</evidence>
<comment type="pathway">
    <text evidence="2">Cofactor biosynthesis; tetrahydrobiopterin biosynthesis; tetrahydrobiopterin from 7,8-dihydroneopterin triphosphate: step 1/3.</text>
</comment>
<keyword evidence="6" id="KW-0862">Zinc</keyword>
<keyword evidence="7" id="KW-0783">Tetrahydrobiopterin biosynthesis</keyword>
<evidence type="ECO:0000256" key="2">
    <source>
        <dbReference type="ARBA" id="ARBA00005126"/>
    </source>
</evidence>
<dbReference type="EMBL" id="JAFCIX010000575">
    <property type="protein sequence ID" value="KAH6586276.1"/>
    <property type="molecule type" value="Genomic_DNA"/>
</dbReference>
<proteinExistence type="inferred from homology"/>
<reference evidence="9 10" key="1">
    <citation type="submission" date="2021-02" db="EMBL/GenBank/DDBJ databases">
        <title>Variation within the Batrachochytrium salamandrivorans European outbreak.</title>
        <authorList>
            <person name="Kelly M."/>
            <person name="Pasmans F."/>
            <person name="Shea T.P."/>
            <person name="Munoz J.F."/>
            <person name="Carranza S."/>
            <person name="Cuomo C.A."/>
            <person name="Martel A."/>
        </authorList>
    </citation>
    <scope>NUCLEOTIDE SEQUENCE [LARGE SCALE GENOMIC DNA]</scope>
    <source>
        <strain evidence="9 10">AMFP18/2</strain>
    </source>
</reference>
<comment type="caution">
    <text evidence="9">The sequence shown here is derived from an EMBL/GenBank/DDBJ whole genome shotgun (WGS) entry which is preliminary data.</text>
</comment>
<keyword evidence="8" id="KW-0456">Lyase</keyword>
<dbReference type="SUPFAM" id="SSF55620">
    <property type="entry name" value="Tetrahydrobiopterin biosynthesis enzymes-like"/>
    <property type="match status" value="1"/>
</dbReference>
<dbReference type="Proteomes" id="UP001648503">
    <property type="component" value="Unassembled WGS sequence"/>
</dbReference>
<comment type="similarity">
    <text evidence="3">Belongs to the PTPS family.</text>
</comment>
<dbReference type="PANTHER" id="PTHR12589">
    <property type="entry name" value="PYRUVOYL TETRAHYDROBIOPTERIN SYNTHASE"/>
    <property type="match status" value="1"/>
</dbReference>
<accession>A0ABQ8ETU2</accession>
<organism evidence="9 10">
    <name type="scientific">Batrachochytrium salamandrivorans</name>
    <dbReference type="NCBI Taxonomy" id="1357716"/>
    <lineage>
        <taxon>Eukaryota</taxon>
        <taxon>Fungi</taxon>
        <taxon>Fungi incertae sedis</taxon>
        <taxon>Chytridiomycota</taxon>
        <taxon>Chytridiomycota incertae sedis</taxon>
        <taxon>Chytridiomycetes</taxon>
        <taxon>Rhizophydiales</taxon>
        <taxon>Rhizophydiales incertae sedis</taxon>
        <taxon>Batrachochytrium</taxon>
    </lineage>
</organism>
<evidence type="ECO:0000313" key="9">
    <source>
        <dbReference type="EMBL" id="KAH6586276.1"/>
    </source>
</evidence>
<evidence type="ECO:0000256" key="6">
    <source>
        <dbReference type="ARBA" id="ARBA00022833"/>
    </source>
</evidence>
<dbReference type="Pfam" id="PF01242">
    <property type="entry name" value="PTPS"/>
    <property type="match status" value="1"/>
</dbReference>
<evidence type="ECO:0000256" key="7">
    <source>
        <dbReference type="ARBA" id="ARBA00023007"/>
    </source>
</evidence>
<protein>
    <recommendedName>
        <fullName evidence="4">6-pyruvoyltetrahydropterin synthase</fullName>
        <ecNumber evidence="4">4.2.3.12</ecNumber>
    </recommendedName>
</protein>
<comment type="cofactor">
    <cofactor evidence="1">
        <name>Zn(2+)</name>
        <dbReference type="ChEBI" id="CHEBI:29105"/>
    </cofactor>
</comment>
<dbReference type="PANTHER" id="PTHR12589:SF7">
    <property type="entry name" value="6-PYRUVOYL TETRAHYDROBIOPTERIN SYNTHASE"/>
    <property type="match status" value="1"/>
</dbReference>
<dbReference type="InterPro" id="IPR038418">
    <property type="entry name" value="6-PTP_synth/QueD_sf"/>
</dbReference>
<evidence type="ECO:0000313" key="10">
    <source>
        <dbReference type="Proteomes" id="UP001648503"/>
    </source>
</evidence>
<sequence>MPTAIVTRAVSFSASHRMHSNKLSAEENALLYGKCNHINGHGHNYRVEVTIKGKIDPITGMVLNLTDLKDCMTRGIMDTLDHRNVDLDVPYFRDRVSTAEMIAVYIWEQMVANLPPSETYALYEVRLMETENNIVVYRGET</sequence>
<evidence type="ECO:0000256" key="3">
    <source>
        <dbReference type="ARBA" id="ARBA00009164"/>
    </source>
</evidence>
<dbReference type="CDD" id="cd00470">
    <property type="entry name" value="PTPS"/>
    <property type="match status" value="1"/>
</dbReference>
<evidence type="ECO:0000256" key="5">
    <source>
        <dbReference type="ARBA" id="ARBA00022723"/>
    </source>
</evidence>
<evidence type="ECO:0000256" key="8">
    <source>
        <dbReference type="ARBA" id="ARBA00023239"/>
    </source>
</evidence>
<dbReference type="EC" id="4.2.3.12" evidence="4"/>